<reference evidence="5" key="2">
    <citation type="submission" date="2025-08" db="UniProtKB">
        <authorList>
            <consortium name="Ensembl"/>
        </authorList>
    </citation>
    <scope>IDENTIFICATION</scope>
</reference>
<dbReference type="OrthoDB" id="10031784at2759"/>
<organism evidence="5 6">
    <name type="scientific">Sphaeramia orbicularis</name>
    <name type="common">orbiculate cardinalfish</name>
    <dbReference type="NCBI Taxonomy" id="375764"/>
    <lineage>
        <taxon>Eukaryota</taxon>
        <taxon>Metazoa</taxon>
        <taxon>Chordata</taxon>
        <taxon>Craniata</taxon>
        <taxon>Vertebrata</taxon>
        <taxon>Euteleostomi</taxon>
        <taxon>Actinopterygii</taxon>
        <taxon>Neopterygii</taxon>
        <taxon>Teleostei</taxon>
        <taxon>Neoteleostei</taxon>
        <taxon>Acanthomorphata</taxon>
        <taxon>Gobiaria</taxon>
        <taxon>Kurtiformes</taxon>
        <taxon>Apogonoidei</taxon>
        <taxon>Apogonidae</taxon>
        <taxon>Apogoninae</taxon>
        <taxon>Sphaeramia</taxon>
    </lineage>
</organism>
<dbReference type="GO" id="GO:0004896">
    <property type="term" value="F:cytokine receptor activity"/>
    <property type="evidence" value="ECO:0007669"/>
    <property type="project" value="TreeGrafter"/>
</dbReference>
<reference evidence="5" key="3">
    <citation type="submission" date="2025-09" db="UniProtKB">
        <authorList>
            <consortium name="Ensembl"/>
        </authorList>
    </citation>
    <scope>IDENTIFICATION</scope>
</reference>
<reference evidence="5" key="1">
    <citation type="submission" date="2019-06" db="EMBL/GenBank/DDBJ databases">
        <authorList>
            <consortium name="Wellcome Sanger Institute Data Sharing"/>
        </authorList>
    </citation>
    <scope>NUCLEOTIDE SEQUENCE [LARGE SCALE GENOMIC DNA]</scope>
</reference>
<evidence type="ECO:0000259" key="3">
    <source>
        <dbReference type="Pfam" id="PF01108"/>
    </source>
</evidence>
<dbReference type="Ensembl" id="ENSSORT00005002601.1">
    <property type="protein sequence ID" value="ENSSORP00005002537.1"/>
    <property type="gene ID" value="ENSSORG00005001513.1"/>
</dbReference>
<keyword evidence="6" id="KW-1185">Reference proteome</keyword>
<proteinExistence type="predicted"/>
<dbReference type="InterPro" id="IPR050650">
    <property type="entry name" value="Type-II_Cytokine-TF_Rcpt"/>
</dbReference>
<feature type="domain" description="Fibronectin type-III" evidence="3">
    <location>
        <begin position="6"/>
        <end position="105"/>
    </location>
</feature>
<dbReference type="GeneID" id="115412570"/>
<dbReference type="InterPro" id="IPR003961">
    <property type="entry name" value="FN3_dom"/>
</dbReference>
<feature type="signal peptide" evidence="2">
    <location>
        <begin position="1"/>
        <end position="16"/>
    </location>
</feature>
<evidence type="ECO:0000256" key="1">
    <source>
        <dbReference type="SAM" id="Phobius"/>
    </source>
</evidence>
<dbReference type="InParanoid" id="A0A672Y7B4"/>
<dbReference type="Pfam" id="PF09294">
    <property type="entry name" value="Interfer-bind"/>
    <property type="match status" value="1"/>
</dbReference>
<dbReference type="PANTHER" id="PTHR20859:SF53">
    <property type="entry name" value="INTERLEUKIN-22 RECEPTOR SUBUNIT ALPHA-1"/>
    <property type="match status" value="1"/>
</dbReference>
<dbReference type="Gene3D" id="2.60.40.10">
    <property type="entry name" value="Immunoglobulins"/>
    <property type="match status" value="1"/>
</dbReference>
<gene>
    <name evidence="5" type="primary">LOC115412570</name>
</gene>
<dbReference type="Proteomes" id="UP000472271">
    <property type="component" value="Chromosome 21"/>
</dbReference>
<feature type="domain" description="Interferon/interleukin receptor" evidence="4">
    <location>
        <begin position="118"/>
        <end position="212"/>
    </location>
</feature>
<evidence type="ECO:0000256" key="2">
    <source>
        <dbReference type="SAM" id="SignalP"/>
    </source>
</evidence>
<dbReference type="GO" id="GO:0005886">
    <property type="term" value="C:plasma membrane"/>
    <property type="evidence" value="ECO:0007669"/>
    <property type="project" value="TreeGrafter"/>
</dbReference>
<dbReference type="Pfam" id="PF01108">
    <property type="entry name" value="Tissue_fac"/>
    <property type="match status" value="1"/>
</dbReference>
<evidence type="ECO:0000313" key="6">
    <source>
        <dbReference type="Proteomes" id="UP000472271"/>
    </source>
</evidence>
<dbReference type="RefSeq" id="XP_029981003.1">
    <property type="nucleotide sequence ID" value="XM_030125143.1"/>
</dbReference>
<evidence type="ECO:0000259" key="4">
    <source>
        <dbReference type="Pfam" id="PF09294"/>
    </source>
</evidence>
<dbReference type="PANTHER" id="PTHR20859">
    <property type="entry name" value="INTERFERON/INTERLEUKIN RECEPTOR"/>
    <property type="match status" value="1"/>
</dbReference>
<feature type="chain" id="PRO_5025490013" evidence="2">
    <location>
        <begin position="17"/>
        <end position="319"/>
    </location>
</feature>
<feature type="transmembrane region" description="Helical" evidence="1">
    <location>
        <begin position="221"/>
        <end position="246"/>
    </location>
</feature>
<evidence type="ECO:0000313" key="5">
    <source>
        <dbReference type="Ensembl" id="ENSSORP00005002537.1"/>
    </source>
</evidence>
<dbReference type="InterPro" id="IPR015373">
    <property type="entry name" value="Interferon/interleukin_rcp_dom"/>
</dbReference>
<keyword evidence="1" id="KW-0812">Transmembrane</keyword>
<dbReference type="SUPFAM" id="SSF49265">
    <property type="entry name" value="Fibronectin type III"/>
    <property type="match status" value="2"/>
</dbReference>
<dbReference type="InterPro" id="IPR036116">
    <property type="entry name" value="FN3_sf"/>
</dbReference>
<accession>A0A672Y7B4</accession>
<keyword evidence="1" id="KW-0472">Membrane</keyword>
<dbReference type="InterPro" id="IPR013783">
    <property type="entry name" value="Ig-like_fold"/>
</dbReference>
<name>A0A672Y7B4_9TELE</name>
<keyword evidence="1" id="KW-1133">Transmembrane helix</keyword>
<dbReference type="AlphaFoldDB" id="A0A672Y7B4"/>
<protein>
    <submittedName>
        <fullName evidence="5">Interferon alpha/beta receptor 2-like</fullName>
    </submittedName>
</protein>
<sequence length="319" mass="35705">MGLWILLLLPFHLVVCVSLPSPSNVSISSFNMEHILSFRPGPGTPSDARFIVQTLRFRRNSWKAVSSCLELMAGQSCNLTSAFKDPFEYYLARVQAFTRTQTSNWAVSTRFYPLSDTFLGPPEVSVSGCGNCLILQVSVPTLKNQQHLDLHRELIVNVRRTRDGIQFRLTLPYKEESVITYLQRGVEYCVTVAVTSFSNSNFLPSKPYCAFTSPPPSKSSVYIVFSLLGAFSVLGLVLIGSVVYGGQLRFKLFGQRSPRSLSYILLQGQSRESVELSDRISVTDLHKEDSTARPQISSTSEERLEDWRGRIKTVAKSDV</sequence>
<keyword evidence="2" id="KW-0732">Signal</keyword>